<dbReference type="GO" id="GO:0005198">
    <property type="term" value="F:structural molecule activity"/>
    <property type="evidence" value="ECO:0007669"/>
    <property type="project" value="InterPro"/>
</dbReference>
<keyword evidence="7" id="KW-1160">Virus entry into host cell</keyword>
<keyword evidence="6" id="KW-0426">Late protein</keyword>
<name>B8R9W3_9PAPI</name>
<dbReference type="GO" id="GO:0019028">
    <property type="term" value="C:viral capsid"/>
    <property type="evidence" value="ECO:0007669"/>
    <property type="project" value="UniProtKB-KW"/>
</dbReference>
<dbReference type="EMBL" id="EU911239">
    <property type="protein sequence ID" value="ACK56516.1"/>
    <property type="molecule type" value="Genomic_DNA"/>
</dbReference>
<evidence type="ECO:0000256" key="7">
    <source>
        <dbReference type="ARBA" id="ARBA00023296"/>
    </source>
</evidence>
<dbReference type="InterPro" id="IPR011222">
    <property type="entry name" value="dsDNA_vir_gr_I_capsid"/>
</dbReference>
<evidence type="ECO:0000313" key="8">
    <source>
        <dbReference type="EMBL" id="ACK56516.1"/>
    </source>
</evidence>
<feature type="non-terminal residue" evidence="8">
    <location>
        <position position="1"/>
    </location>
</feature>
<proteinExistence type="predicted"/>
<keyword evidence="3" id="KW-0945">Host-virus interaction</keyword>
<gene>
    <name evidence="8" type="primary">L1</name>
</gene>
<evidence type="ECO:0000256" key="1">
    <source>
        <dbReference type="ARBA" id="ARBA00004328"/>
    </source>
</evidence>
<organism evidence="8">
    <name type="scientific">Human papillomavirus</name>
    <dbReference type="NCBI Taxonomy" id="10566"/>
    <lineage>
        <taxon>Viruses</taxon>
        <taxon>Monodnaviria</taxon>
        <taxon>Shotokuvirae</taxon>
        <taxon>Cossaviricota</taxon>
        <taxon>Papovaviricetes</taxon>
        <taxon>Zurhausenvirales</taxon>
        <taxon>Papillomaviridae</taxon>
    </lineage>
</organism>
<protein>
    <submittedName>
        <fullName evidence="8">Truncated L1 capsid protein</fullName>
    </submittedName>
</protein>
<dbReference type="Gene3D" id="2.60.175.20">
    <property type="entry name" value="Major capsid L1 (late) superfamily, Papillomavirus"/>
    <property type="match status" value="1"/>
</dbReference>
<evidence type="ECO:0000256" key="5">
    <source>
        <dbReference type="ARBA" id="ARBA00022844"/>
    </source>
</evidence>
<reference evidence="8" key="1">
    <citation type="journal article" date="2009" name="J. Med. Virol.">
        <title>High-risk HPV types in lesions of the uterine cervix of female commercial sex workers in the Philippines.</title>
        <authorList>
            <person name="Miyashita M."/>
            <person name="Agdamag D.M."/>
            <person name="Sasagawa T."/>
            <person name="Matsushita K."/>
            <person name="Salud L.M."/>
            <person name="Salud C.O."/>
            <person name="Saikawa K."/>
            <person name="Leano P.S."/>
            <person name="Pagcaliwagan T."/>
            <person name="Acuna J."/>
            <person name="Ishizaki A."/>
            <person name="Kageyama S."/>
            <person name="Ichimura H."/>
        </authorList>
    </citation>
    <scope>NUCLEOTIDE SEQUENCE</scope>
    <source>
        <strain evidence="8">06JAN_PHL_MY082_03</strain>
    </source>
</reference>
<keyword evidence="2" id="KW-0167">Capsid protein</keyword>
<dbReference type="GO" id="GO:0046718">
    <property type="term" value="P:symbiont entry into host cell"/>
    <property type="evidence" value="ECO:0007669"/>
    <property type="project" value="UniProtKB-KW"/>
</dbReference>
<keyword evidence="4" id="KW-1161">Viral attachment to host cell</keyword>
<accession>B8R9W3</accession>
<sequence>ICWHNQIILTGVDTTRSTNFTLSTLYRVFHTFYI</sequence>
<evidence type="ECO:0000256" key="2">
    <source>
        <dbReference type="ARBA" id="ARBA00022561"/>
    </source>
</evidence>
<evidence type="ECO:0000256" key="3">
    <source>
        <dbReference type="ARBA" id="ARBA00022581"/>
    </source>
</evidence>
<dbReference type="SUPFAM" id="SSF88648">
    <property type="entry name" value="Group I dsDNA viruses"/>
    <property type="match status" value="1"/>
</dbReference>
<evidence type="ECO:0000256" key="6">
    <source>
        <dbReference type="ARBA" id="ARBA00022921"/>
    </source>
</evidence>
<evidence type="ECO:0000256" key="4">
    <source>
        <dbReference type="ARBA" id="ARBA00022804"/>
    </source>
</evidence>
<dbReference type="InterPro" id="IPR036973">
    <property type="entry name" value="Capsid_L1_sf_Papillomavir"/>
</dbReference>
<dbReference type="GO" id="GO:0019062">
    <property type="term" value="P:virion attachment to host cell"/>
    <property type="evidence" value="ECO:0007669"/>
    <property type="project" value="UniProtKB-KW"/>
</dbReference>
<keyword evidence="5" id="KW-0946">Virion</keyword>
<comment type="subcellular location">
    <subcellularLocation>
        <location evidence="1">Virion</location>
    </subcellularLocation>
</comment>